<evidence type="ECO:0000313" key="8">
    <source>
        <dbReference type="EMBL" id="SLN61615.1"/>
    </source>
</evidence>
<dbReference type="PANTHER" id="PTHR43649:SF28">
    <property type="entry name" value="BINDING PROTEIN COMPONENT OF ABC SUGAR TRANSPORTER-RELATED"/>
    <property type="match status" value="1"/>
</dbReference>
<evidence type="ECO:0000256" key="1">
    <source>
        <dbReference type="ARBA" id="ARBA00004418"/>
    </source>
</evidence>
<proteinExistence type="inferred from homology"/>
<keyword evidence="4 7" id="KW-0732">Signal</keyword>
<dbReference type="SUPFAM" id="SSF53850">
    <property type="entry name" value="Periplasmic binding protein-like II"/>
    <property type="match status" value="1"/>
</dbReference>
<dbReference type="Pfam" id="PF01547">
    <property type="entry name" value="SBP_bac_1"/>
    <property type="match status" value="1"/>
</dbReference>
<dbReference type="InterPro" id="IPR050490">
    <property type="entry name" value="Bact_solute-bd_prot1"/>
</dbReference>
<dbReference type="Proteomes" id="UP000193900">
    <property type="component" value="Unassembled WGS sequence"/>
</dbReference>
<comment type="subcellular location">
    <subcellularLocation>
        <location evidence="1">Periplasm</location>
    </subcellularLocation>
</comment>
<feature type="signal peptide" evidence="7">
    <location>
        <begin position="1"/>
        <end position="25"/>
    </location>
</feature>
<dbReference type="Gene3D" id="3.40.190.10">
    <property type="entry name" value="Periplasmic binding protein-like II"/>
    <property type="match status" value="2"/>
</dbReference>
<dbReference type="PANTHER" id="PTHR43649">
    <property type="entry name" value="ARABINOSE-BINDING PROTEIN-RELATED"/>
    <property type="match status" value="1"/>
</dbReference>
<evidence type="ECO:0000313" key="9">
    <source>
        <dbReference type="Proteomes" id="UP000193900"/>
    </source>
</evidence>
<gene>
    <name evidence="8" type="ORF">ROA7023_02873</name>
</gene>
<dbReference type="AlphaFoldDB" id="A0A1Y5TGQ5"/>
<feature type="chain" id="PRO_5012102286" description="Probable sugar-binding periplasmic protein" evidence="7">
    <location>
        <begin position="26"/>
        <end position="410"/>
    </location>
</feature>
<dbReference type="RefSeq" id="WP_159458523.1">
    <property type="nucleotide sequence ID" value="NZ_FWFZ01000015.1"/>
</dbReference>
<keyword evidence="3" id="KW-0813">Transport</keyword>
<keyword evidence="9" id="KW-1185">Reference proteome</keyword>
<organism evidence="8 9">
    <name type="scientific">Roseisalinus antarcticus</name>
    <dbReference type="NCBI Taxonomy" id="254357"/>
    <lineage>
        <taxon>Bacteria</taxon>
        <taxon>Pseudomonadati</taxon>
        <taxon>Pseudomonadota</taxon>
        <taxon>Alphaproteobacteria</taxon>
        <taxon>Rhodobacterales</taxon>
        <taxon>Roseobacteraceae</taxon>
        <taxon>Roseisalinus</taxon>
    </lineage>
</organism>
<dbReference type="InterPro" id="IPR006059">
    <property type="entry name" value="SBP"/>
</dbReference>
<sequence length="410" mass="43099">MQSKTRLMGCAGVAAVMLGAPLAQADEVEVIHWLSSGAEAAAVQALANGVEALGTTWVEIVPPDHASGARALFTSRIGGGNPPGAMFLSIGKEAADLGEQGVLRDISGFVADEGPIDALPQFAVDIASGPDGALYAVPIAVETQNVMWYSVRAYEAAGLEPPTDWEGFLEQAPALQDAGIIPIAVGAQGWQLNLLQYSIQTSLLGVDGFGAFYFDHDRDGFDEADVTRAFEIIRTLSELADDGNVNRSWTDTLNLVANDEAAIFVMGTWAGGELVAMGEEYGTDWGCNIAGGDTWIAGATGFRFPDLGAPSEGQDDFIRALLTPEVQVQFSIEKGSIPSLTSASSIELPECSQAIAQGMQEGRGVPNPNATLSGDAQGQISDLLMNFWSDPGVSPQDAAENYTSIVFDDF</sequence>
<dbReference type="EMBL" id="FWFZ01000015">
    <property type="protein sequence ID" value="SLN61615.1"/>
    <property type="molecule type" value="Genomic_DNA"/>
</dbReference>
<evidence type="ECO:0000256" key="7">
    <source>
        <dbReference type="SAM" id="SignalP"/>
    </source>
</evidence>
<comment type="function">
    <text evidence="5">Part of a binding-protein-dependent transport system for a sugar.</text>
</comment>
<evidence type="ECO:0000256" key="4">
    <source>
        <dbReference type="ARBA" id="ARBA00022729"/>
    </source>
</evidence>
<reference evidence="8 9" key="1">
    <citation type="submission" date="2017-03" db="EMBL/GenBank/DDBJ databases">
        <authorList>
            <person name="Afonso C.L."/>
            <person name="Miller P.J."/>
            <person name="Scott M.A."/>
            <person name="Spackman E."/>
            <person name="Goraichik I."/>
            <person name="Dimitrov K.M."/>
            <person name="Suarez D.L."/>
            <person name="Swayne D.E."/>
        </authorList>
    </citation>
    <scope>NUCLEOTIDE SEQUENCE [LARGE SCALE GENOMIC DNA]</scope>
    <source>
        <strain evidence="8 9">CECT 7023</strain>
    </source>
</reference>
<evidence type="ECO:0000256" key="6">
    <source>
        <dbReference type="ARBA" id="ARBA00049753"/>
    </source>
</evidence>
<protein>
    <recommendedName>
        <fullName evidence="6">Probable sugar-binding periplasmic protein</fullName>
    </recommendedName>
</protein>
<comment type="similarity">
    <text evidence="2">Belongs to the bacterial solute-binding protein 1 family.</text>
</comment>
<evidence type="ECO:0000256" key="3">
    <source>
        <dbReference type="ARBA" id="ARBA00022448"/>
    </source>
</evidence>
<name>A0A1Y5TGQ5_9RHOB</name>
<evidence type="ECO:0000256" key="5">
    <source>
        <dbReference type="ARBA" id="ARBA00049629"/>
    </source>
</evidence>
<dbReference type="OrthoDB" id="7819610at2"/>
<accession>A0A1Y5TGQ5</accession>
<dbReference type="GO" id="GO:0042597">
    <property type="term" value="C:periplasmic space"/>
    <property type="evidence" value="ECO:0007669"/>
    <property type="project" value="UniProtKB-SubCell"/>
</dbReference>
<evidence type="ECO:0000256" key="2">
    <source>
        <dbReference type="ARBA" id="ARBA00008520"/>
    </source>
</evidence>